<sequence>MLLLSRLSLLLRLRPVIPPVETTAPLGDEVNAAEPAEIVPAATEVKTEVKEKRKSSLPFFGKRDASPSNGEEKAKGGAFSKLRATIKGKGAAKAEEAKEDVKVEESAADTATDAKETTEEVVADAKEEVAKPAEGETENKPEAVAAPAPVVTASA</sequence>
<name>A0ACC1MNR0_9HYPO</name>
<proteinExistence type="predicted"/>
<dbReference type="EMBL" id="JANJQO010001939">
    <property type="protein sequence ID" value="KAJ2968647.1"/>
    <property type="molecule type" value="Genomic_DNA"/>
</dbReference>
<gene>
    <name evidence="1" type="ORF">NQ176_g9076</name>
</gene>
<organism evidence="1 2">
    <name type="scientific">Zarea fungicola</name>
    <dbReference type="NCBI Taxonomy" id="93591"/>
    <lineage>
        <taxon>Eukaryota</taxon>
        <taxon>Fungi</taxon>
        <taxon>Dikarya</taxon>
        <taxon>Ascomycota</taxon>
        <taxon>Pezizomycotina</taxon>
        <taxon>Sordariomycetes</taxon>
        <taxon>Hypocreomycetidae</taxon>
        <taxon>Hypocreales</taxon>
        <taxon>Cordycipitaceae</taxon>
        <taxon>Zarea</taxon>
    </lineage>
</organism>
<evidence type="ECO:0000313" key="2">
    <source>
        <dbReference type="Proteomes" id="UP001143910"/>
    </source>
</evidence>
<dbReference type="Proteomes" id="UP001143910">
    <property type="component" value="Unassembled WGS sequence"/>
</dbReference>
<keyword evidence="2" id="KW-1185">Reference proteome</keyword>
<evidence type="ECO:0000313" key="1">
    <source>
        <dbReference type="EMBL" id="KAJ2968647.1"/>
    </source>
</evidence>
<protein>
    <submittedName>
        <fullName evidence="1">Uncharacterized protein</fullName>
    </submittedName>
</protein>
<reference evidence="1" key="1">
    <citation type="submission" date="2022-08" db="EMBL/GenBank/DDBJ databases">
        <title>Genome Sequence of Lecanicillium fungicola.</title>
        <authorList>
            <person name="Buettner E."/>
        </authorList>
    </citation>
    <scope>NUCLEOTIDE SEQUENCE</scope>
    <source>
        <strain evidence="1">Babe33</strain>
    </source>
</reference>
<comment type="caution">
    <text evidence="1">The sequence shown here is derived from an EMBL/GenBank/DDBJ whole genome shotgun (WGS) entry which is preliminary data.</text>
</comment>
<accession>A0ACC1MNR0</accession>